<dbReference type="Proteomes" id="UP001642409">
    <property type="component" value="Unassembled WGS sequence"/>
</dbReference>
<comment type="caution">
    <text evidence="2">The sequence shown here is derived from an EMBL/GenBank/DDBJ whole genome shotgun (WGS) entry which is preliminary data.</text>
</comment>
<feature type="coiled-coil region" evidence="1">
    <location>
        <begin position="722"/>
        <end position="782"/>
    </location>
</feature>
<feature type="coiled-coil region" evidence="1">
    <location>
        <begin position="196"/>
        <end position="223"/>
    </location>
</feature>
<evidence type="ECO:0000256" key="1">
    <source>
        <dbReference type="SAM" id="Coils"/>
    </source>
</evidence>
<feature type="coiled-coil region" evidence="1">
    <location>
        <begin position="133"/>
        <end position="160"/>
    </location>
</feature>
<dbReference type="EMBL" id="CAXDID020000001">
    <property type="protein sequence ID" value="CAL5970635.1"/>
    <property type="molecule type" value="Genomic_DNA"/>
</dbReference>
<feature type="coiled-coil region" evidence="1">
    <location>
        <begin position="1230"/>
        <end position="1268"/>
    </location>
</feature>
<feature type="coiled-coil region" evidence="1">
    <location>
        <begin position="303"/>
        <end position="414"/>
    </location>
</feature>
<keyword evidence="3" id="KW-1185">Reference proteome</keyword>
<evidence type="ECO:0000313" key="3">
    <source>
        <dbReference type="Proteomes" id="UP001642409"/>
    </source>
</evidence>
<evidence type="ECO:0000313" key="2">
    <source>
        <dbReference type="EMBL" id="CAL5970635.1"/>
    </source>
</evidence>
<protein>
    <submittedName>
        <fullName evidence="2">Uncharacterized protein</fullName>
    </submittedName>
</protein>
<sequence>MDSPMSRSSLNDSLYSFSQTKKRANVIDIPVPDIEKQTDQTIADQLQFQLSELQQSLRREIYQSQNLLADKVNFLADQLVSSQETVSSEQKIHSVIYYDKLLQVQKELLEVKNLLDQNSSDSKKSQLQNVSFIQQLDLMKVQTQNQCKQLVAEQAQVQEQTRIDQNTILEKSIQRSNDDITEKLNKHQTSVNQQIQHVLNKSLELLQQRIQVLEQQKIVQQESVKQQINDFVLSNQLQSTQIQKQFQEQQQNYLINKDELSQIKHQQKQQILQNQQSQEKNRQNFENIQKIISEFQEDNSKNMHLFENSQENQQNQIQSLDKEISNTLTKLASVQQELKKVNIPVQQLQQEMGSYMTNQQNEANLQAKQIEQLQMMQTLQSNQISKYETIMTQNEQLQEEIKQNQITKNEIEKMVMQKVELLLADPEFFQKQNSIVQQKITEIEQKVDTQQLQTQKQIIKFNTEITEKLHLAQNKAEDSIKKIELQQLNITQKLNEQMILVQSQVTNGLLQTKQSSQNQLLDVQKQLQQNIQQVQSSYMKTKTDLESQFQEIKQKISTDYRLVNDQNVKINLDMINLRELTMKHIKQNRNEFVEKFVLIEQQQQQQHQYFQTQGLQGSQQLIQVIAQQKLRQENVQKMQYELNAFKQQIQQQISTLSEQQKIQINANINQQKSNIFNDLRNIYDLQFKQNLIMNDKQFKEVNNKFINIENQQKLFAQISSGLAEHQESIENQKQTVQTALQKVVQFVDKQVIQVNQQISSLKEEVIQQLKSVDLEQNQVENKQMFNNLSTQIQNIQQKLSGKRLDTPEFDVISEVNQIRNKQLEFDQSHKQITKLIDQFREEQKKQKSAQEQVSEIIKIEQLKQEGQELFDAFSGQVQKQLAGLKVQIQSENEQTIDKMNEVLGGLVVSTEAILKQVIPEQIAQVNQQIIQVVNQNNTFKDQVVQQVGSLTDIYQEQLQTVKDSVSNELNKEIVNQQVIQPIINQMGQLSSRFAQTRTIDPVQIIQEKIEMQIDLTQVEQRIGDLHQQLLQVKNQTAEQYSQVKNDTELKCVQNQQLILSQVKENQNMIQAMIPKDAEISGQFAEISKVINQVQETIINLKGDSERDKKFIAEQIPLYQSQFEAVEEVIEKQTDQISKFVQSALESQKQTGVLITNSQKEFVANKNHVNDLQVQQAEFKQQIQQQLAAQSQILSALQKSYSDVRFTLQQQIKNEFNSSSNILSQKQGEIFNEFKQLLDQQGNELRNKNNEIKSQIQNSQQVQKQFERDSQNNQNQIKNEFQQFTHFCQELSHKLQLLEEDQHNKLNDTAKIQELCSKQSNEQLKQFEQFIHSHYQQLEATLIQQLQLNAENLSKINGQQADIVQEKINQTCNILEQSIKKNSQEITNQTIQNKQLSFQLNEKFDSKMQLYKDEIRAQQELFDTVLQAKKDLLTQNEDLINSIKIQQQQKQIIFEKSQQQLVEHALENTQEYVQKHVQQIANHLAMFATHHNELQSQVQQTTLYTDEKIGQLNQWGLKLQKTVSGQMEQTNSKLSQVIKSFKVIEQQIDIQKANIDLFESKVEQVQNSCAATLTESMIQFETDKKAVQVLKDDIITKMDTIEGEVFEFKNQITSSIQQILQQKQDTSATMRPVDKYKNQTLFVGFDPVDSTDTLIQKITVNLFRELVNRGIAAKKVQILKQLKNFYEVSGRKAAVFTKDQQVYVKVGSSAINWLEWIYDLMVE</sequence>
<organism evidence="2 3">
    <name type="scientific">Hexamita inflata</name>
    <dbReference type="NCBI Taxonomy" id="28002"/>
    <lineage>
        <taxon>Eukaryota</taxon>
        <taxon>Metamonada</taxon>
        <taxon>Diplomonadida</taxon>
        <taxon>Hexamitidae</taxon>
        <taxon>Hexamitinae</taxon>
        <taxon>Hexamita</taxon>
    </lineage>
</organism>
<accession>A0ABP1GET7</accession>
<name>A0ABP1GET7_9EUKA</name>
<reference evidence="2 3" key="1">
    <citation type="submission" date="2024-07" db="EMBL/GenBank/DDBJ databases">
        <authorList>
            <person name="Akdeniz Z."/>
        </authorList>
    </citation>
    <scope>NUCLEOTIDE SEQUENCE [LARGE SCALE GENOMIC DNA]</scope>
</reference>
<keyword evidence="1" id="KW-0175">Coiled coil</keyword>
<gene>
    <name evidence="2" type="ORF">HINF_LOCUS575</name>
</gene>
<proteinExistence type="predicted"/>